<keyword evidence="3" id="KW-0732">Signal</keyword>
<comment type="subcellular location">
    <subcellularLocation>
        <location evidence="1">Cell envelope</location>
    </subcellularLocation>
</comment>
<reference evidence="5 6" key="1">
    <citation type="submission" date="2019-03" db="EMBL/GenBank/DDBJ databases">
        <title>Draft genome sequences of novel Actinobacteria.</title>
        <authorList>
            <person name="Sahin N."/>
            <person name="Ay H."/>
            <person name="Saygin H."/>
        </authorList>
    </citation>
    <scope>NUCLEOTIDE SEQUENCE [LARGE SCALE GENOMIC DNA]</scope>
    <source>
        <strain evidence="5 6">H3C3</strain>
    </source>
</reference>
<comment type="similarity">
    <text evidence="2">Belongs to the EfeM/EfeO family.</text>
</comment>
<dbReference type="RefSeq" id="WP_131890249.1">
    <property type="nucleotide sequence ID" value="NZ_SMKU01000021.1"/>
</dbReference>
<evidence type="ECO:0000256" key="3">
    <source>
        <dbReference type="ARBA" id="ARBA00022729"/>
    </source>
</evidence>
<dbReference type="Pfam" id="PF09375">
    <property type="entry name" value="Peptidase_M75"/>
    <property type="match status" value="1"/>
</dbReference>
<keyword evidence="6" id="KW-1185">Reference proteome</keyword>
<evidence type="ECO:0000259" key="4">
    <source>
        <dbReference type="Pfam" id="PF09375"/>
    </source>
</evidence>
<dbReference type="PANTHER" id="PTHR39192:SF1">
    <property type="entry name" value="IRON UPTAKE SYSTEM COMPONENT EFEO"/>
    <property type="match status" value="1"/>
</dbReference>
<dbReference type="PANTHER" id="PTHR39192">
    <property type="entry name" value="IRON UPTAKE SYSTEM COMPONENT EFEO"/>
    <property type="match status" value="1"/>
</dbReference>
<dbReference type="InterPro" id="IPR038352">
    <property type="entry name" value="Imelysin_sf"/>
</dbReference>
<dbReference type="EMBL" id="SMKU01000021">
    <property type="protein sequence ID" value="TDD94244.1"/>
    <property type="molecule type" value="Genomic_DNA"/>
</dbReference>
<evidence type="ECO:0000313" key="5">
    <source>
        <dbReference type="EMBL" id="TDD94244.1"/>
    </source>
</evidence>
<keyword evidence="5" id="KW-0449">Lipoprotein</keyword>
<comment type="caution">
    <text evidence="5">The sequence shown here is derived from an EMBL/GenBank/DDBJ whole genome shotgun (WGS) entry which is preliminary data.</text>
</comment>
<dbReference type="GO" id="GO:0030313">
    <property type="term" value="C:cell envelope"/>
    <property type="evidence" value="ECO:0007669"/>
    <property type="project" value="UniProtKB-SubCell"/>
</dbReference>
<protein>
    <submittedName>
        <fullName evidence="5">EfeM/EfeO family lipoprotein</fullName>
    </submittedName>
</protein>
<dbReference type="InterPro" id="IPR034981">
    <property type="entry name" value="Imelysin-like_EfeO/Algp7"/>
</dbReference>
<evidence type="ECO:0000313" key="6">
    <source>
        <dbReference type="Proteomes" id="UP000294513"/>
    </source>
</evidence>
<sequence length="385" mass="39880">MRVPLVIVGAALLLAAAGDGLPARGIGHAPGAEGVAGRPVIDAAIGRCGAGWTRPHAGSQTLLVRNGGSAVAEVTLVDAASGAVFAEIEGLAPGTVRPMRVRLGAGAYAFRCADDGAGDPVTGPPVRIGGPGRGGPAVLPVGENDLYGPAHAYGRYVTAGLGRLIARTGALRAAVHAGDLDAARAAWTPAHLAYERLGAAYGAFGDLDGAINGLPDGLARGVRDAGFTGFHRLEHGLWHGEAMAALEGPADRLVRDVRALRREFDGARVDPADLPLRAHEILEDTLRFQLTGAADQGSGTTLRTAAANLEGTREVLGVLRPVLRPRFPALAEADSWLDRLDDQLRGRSSVDALPRERREKLNGTVGRLVELLASVATVAQPRLPR</sequence>
<dbReference type="InterPro" id="IPR018976">
    <property type="entry name" value="Imelysin-like"/>
</dbReference>
<dbReference type="Proteomes" id="UP000294513">
    <property type="component" value="Unassembled WGS sequence"/>
</dbReference>
<proteinExistence type="inferred from homology"/>
<dbReference type="InterPro" id="IPR050894">
    <property type="entry name" value="EfeM/EfeO_iron_uptake"/>
</dbReference>
<feature type="domain" description="Imelysin-like" evidence="4">
    <location>
        <begin position="152"/>
        <end position="374"/>
    </location>
</feature>
<gene>
    <name evidence="5" type="ORF">E1298_07310</name>
</gene>
<organism evidence="5 6">
    <name type="scientific">Actinomadura rubrisoli</name>
    <dbReference type="NCBI Taxonomy" id="2530368"/>
    <lineage>
        <taxon>Bacteria</taxon>
        <taxon>Bacillati</taxon>
        <taxon>Actinomycetota</taxon>
        <taxon>Actinomycetes</taxon>
        <taxon>Streptosporangiales</taxon>
        <taxon>Thermomonosporaceae</taxon>
        <taxon>Actinomadura</taxon>
    </lineage>
</organism>
<dbReference type="OrthoDB" id="7260758at2"/>
<dbReference type="Gene3D" id="1.20.1420.20">
    <property type="entry name" value="M75 peptidase, HXXE motif"/>
    <property type="match status" value="1"/>
</dbReference>
<accession>A0A4R5CAW6</accession>
<dbReference type="CDD" id="cd14656">
    <property type="entry name" value="Imelysin-like_EfeO"/>
    <property type="match status" value="1"/>
</dbReference>
<evidence type="ECO:0000256" key="1">
    <source>
        <dbReference type="ARBA" id="ARBA00004196"/>
    </source>
</evidence>
<evidence type="ECO:0000256" key="2">
    <source>
        <dbReference type="ARBA" id="ARBA00005989"/>
    </source>
</evidence>
<dbReference type="AlphaFoldDB" id="A0A4R5CAW6"/>
<name>A0A4R5CAW6_9ACTN</name>